<dbReference type="InterPro" id="IPR028207">
    <property type="entry name" value="DNA_pol_B_palm_palm"/>
</dbReference>
<dbReference type="Gene3D" id="1.10.150.110">
    <property type="entry name" value="DNA polymerase beta, N-terminal domain-like"/>
    <property type="match status" value="1"/>
</dbReference>
<dbReference type="GO" id="GO:0046872">
    <property type="term" value="F:metal ion binding"/>
    <property type="evidence" value="ECO:0007669"/>
    <property type="project" value="UniProtKB-UniRule"/>
</dbReference>
<comment type="subcellular location">
    <subcellularLocation>
        <location evidence="8">Nucleus</location>
    </subcellularLocation>
</comment>
<evidence type="ECO:0000259" key="10">
    <source>
        <dbReference type="PROSITE" id="PS50172"/>
    </source>
</evidence>
<comment type="similarity">
    <text evidence="1 8">Belongs to the DNA polymerase type-X family.</text>
</comment>
<evidence type="ECO:0000313" key="12">
    <source>
        <dbReference type="Proteomes" id="UP000178912"/>
    </source>
</evidence>
<keyword evidence="12" id="KW-1185">Reference proteome</keyword>
<feature type="domain" description="BRCT" evidence="10">
    <location>
        <begin position="151"/>
        <end position="176"/>
    </location>
</feature>
<dbReference type="Gene3D" id="1.10.150.20">
    <property type="entry name" value="5' to 3' exonuclease, C-terminal subdomain"/>
    <property type="match status" value="1"/>
</dbReference>
<evidence type="ECO:0000256" key="2">
    <source>
        <dbReference type="ARBA" id="ARBA00022679"/>
    </source>
</evidence>
<comment type="catalytic activity">
    <reaction evidence="7 8">
        <text>DNA(n) + a 2'-deoxyribonucleoside 5'-triphosphate = DNA(n+1) + diphosphate</text>
        <dbReference type="Rhea" id="RHEA:22508"/>
        <dbReference type="Rhea" id="RHEA-COMP:17339"/>
        <dbReference type="Rhea" id="RHEA-COMP:17340"/>
        <dbReference type="ChEBI" id="CHEBI:33019"/>
        <dbReference type="ChEBI" id="CHEBI:61560"/>
        <dbReference type="ChEBI" id="CHEBI:173112"/>
        <dbReference type="EC" id="2.7.7.7"/>
    </reaction>
</comment>
<evidence type="ECO:0000313" key="11">
    <source>
        <dbReference type="EMBL" id="CZS93488.1"/>
    </source>
</evidence>
<evidence type="ECO:0000256" key="6">
    <source>
        <dbReference type="ARBA" id="ARBA00023204"/>
    </source>
</evidence>
<keyword evidence="2 8" id="KW-0808">Transferase</keyword>
<dbReference type="InterPro" id="IPR002008">
    <property type="entry name" value="DNA_pol_X_beta-like"/>
</dbReference>
<dbReference type="FunFam" id="3.30.210.10:FF:000005">
    <property type="entry name" value="DNA polymerase IV"/>
    <property type="match status" value="1"/>
</dbReference>
<dbReference type="Pfam" id="PF14791">
    <property type="entry name" value="DNA_pol_B_thumb"/>
    <property type="match status" value="1"/>
</dbReference>
<keyword evidence="8" id="KW-0539">Nucleus</keyword>
<dbReference type="OrthoDB" id="205514at2759"/>
<dbReference type="InterPro" id="IPR043519">
    <property type="entry name" value="NT_sf"/>
</dbReference>
<dbReference type="FunFam" id="1.10.150.110:FF:000005">
    <property type="entry name" value="DNA polymerase POL4"/>
    <property type="match status" value="1"/>
</dbReference>
<dbReference type="AlphaFoldDB" id="A0A1E1K5W1"/>
<dbReference type="InterPro" id="IPR010996">
    <property type="entry name" value="HHH_MUS81"/>
</dbReference>
<organism evidence="11 12">
    <name type="scientific">Rhynchosporium agropyri</name>
    <dbReference type="NCBI Taxonomy" id="914238"/>
    <lineage>
        <taxon>Eukaryota</taxon>
        <taxon>Fungi</taxon>
        <taxon>Dikarya</taxon>
        <taxon>Ascomycota</taxon>
        <taxon>Pezizomycotina</taxon>
        <taxon>Leotiomycetes</taxon>
        <taxon>Helotiales</taxon>
        <taxon>Ploettnerulaceae</taxon>
        <taxon>Rhynchosporium</taxon>
    </lineage>
</organism>
<dbReference type="Pfam" id="PF14792">
    <property type="entry name" value="DNA_pol_B_palm"/>
    <property type="match status" value="1"/>
</dbReference>
<dbReference type="EC" id="2.7.7.7" evidence="8"/>
<dbReference type="GO" id="GO:0005634">
    <property type="term" value="C:nucleus"/>
    <property type="evidence" value="ECO:0007669"/>
    <property type="project" value="UniProtKB-SubCell"/>
</dbReference>
<sequence>MEFKFPPIYVLKAKFERNPDELLCVERELGNAKYDPQETRLFIGKETTKGRIRYELRTLGVYTEDVTWSTSVTHADEKSDGYSQGCEPKPAKKRRKATTFDYDREVISLDTDSDTPPSSSSPAEESAGCSRRARESEQTTTSGQNSDRDTVKVFRLGWFKDSVKANKLLPSDPYLVYEGRVVPKPHLQVAAPAQLADRTSILSRARADTPPPASQRSGTSRYHKKTSSQTAPAFYHETTEDHENDANLPALPDFLQTTYSCQRPTPMHGPNDEFLRLLKIIKKARIIDGEEQTRHSYHSAIASIAAYPFTITSPMEIHRLPSCGDKYASLWYEWSQSGHIQEVDTILEDPRMNILNIFYDIYDVAATTAIKFYTKGWKDLDDVVEHGWASLSRSQQIGVKLYDDFQIRIPRAEVEKIGQIVLDHANKFRPGFQMVICGGYRRGKRDSGDVDVMLSHPDEDATEDLIRDLLNSLEENEYITHQLQVSSRTSDRGQAPLEWRGSMNSSHAGFDSLDKGLVVWQDPVWPTKVEDLKRNPKAKNPNVHRRVDILITPWKTAGCAVLGWSGATTFEIDLRRYCRHEKNVKFDSSGIRRLDDGAWVDYEKGGLDMIEKEKLVFEGLGLVWREPTMRCTD</sequence>
<dbReference type="EMBL" id="FJUX01000015">
    <property type="protein sequence ID" value="CZS93488.1"/>
    <property type="molecule type" value="Genomic_DNA"/>
</dbReference>
<comment type="function">
    <text evidence="8">DNA polymerase that functions in several pathways of DNA repair. Involved in base excision repair (BER) responsible for repair of lesions that give rise to abasic (AP) sites in DNA. Also contributes to DNA double-strand break repair by non-homologous end joining and homologous recombination. Has both template-dependent and template-independent (terminal transferase) DNA polymerase activities. Has also a 5'-deoxyribose-5-phosphate lyase (dRP lyase) activity.</text>
</comment>
<dbReference type="Pfam" id="PF14716">
    <property type="entry name" value="HHH_8"/>
    <property type="match status" value="1"/>
</dbReference>
<dbReference type="PANTHER" id="PTHR11276:SF29">
    <property type="entry name" value="DNA POLYMERASE TYPE-X FAMILY PROTEIN POL4"/>
    <property type="match status" value="1"/>
</dbReference>
<evidence type="ECO:0000256" key="7">
    <source>
        <dbReference type="ARBA" id="ARBA00049244"/>
    </source>
</evidence>
<dbReference type="Gene3D" id="3.30.460.10">
    <property type="entry name" value="Beta Polymerase, domain 2"/>
    <property type="match status" value="1"/>
</dbReference>
<dbReference type="PROSITE" id="PS50172">
    <property type="entry name" value="BRCT"/>
    <property type="match status" value="1"/>
</dbReference>
<dbReference type="SMART" id="SM00483">
    <property type="entry name" value="POLXc"/>
    <property type="match status" value="1"/>
</dbReference>
<evidence type="ECO:0000256" key="5">
    <source>
        <dbReference type="ARBA" id="ARBA00022932"/>
    </source>
</evidence>
<dbReference type="InterPro" id="IPR018944">
    <property type="entry name" value="DNA_pol_lambd_fingers_domain"/>
</dbReference>
<dbReference type="SUPFAM" id="SSF81585">
    <property type="entry name" value="PsbU/PolX domain-like"/>
    <property type="match status" value="1"/>
</dbReference>
<gene>
    <name evidence="11" type="ORF">RAG0_03773</name>
</gene>
<reference evidence="12" key="1">
    <citation type="submission" date="2016-03" db="EMBL/GenBank/DDBJ databases">
        <authorList>
            <person name="Guldener U."/>
        </authorList>
    </citation>
    <scope>NUCLEOTIDE SEQUENCE [LARGE SCALE GENOMIC DNA]</scope>
    <source>
        <strain evidence="12">04CH-RAC-A.6.1</strain>
    </source>
</reference>
<dbReference type="InterPro" id="IPR022312">
    <property type="entry name" value="DNA_pol_X"/>
</dbReference>
<feature type="compositionally biased region" description="Low complexity" evidence="9">
    <location>
        <begin position="114"/>
        <end position="127"/>
    </location>
</feature>
<dbReference type="SUPFAM" id="SSF81301">
    <property type="entry name" value="Nucleotidyltransferase"/>
    <property type="match status" value="1"/>
</dbReference>
<evidence type="ECO:0000256" key="8">
    <source>
        <dbReference type="RuleBase" id="RU366014"/>
    </source>
</evidence>
<dbReference type="GO" id="GO:0003677">
    <property type="term" value="F:DNA binding"/>
    <property type="evidence" value="ECO:0007669"/>
    <property type="project" value="UniProtKB-UniRule"/>
</dbReference>
<evidence type="ECO:0000256" key="3">
    <source>
        <dbReference type="ARBA" id="ARBA00022695"/>
    </source>
</evidence>
<dbReference type="PROSITE" id="PS00522">
    <property type="entry name" value="DNA_POLYMERASE_X"/>
    <property type="match status" value="1"/>
</dbReference>
<dbReference type="Gene3D" id="3.30.210.10">
    <property type="entry name" value="DNA polymerase, thumb domain"/>
    <property type="match status" value="1"/>
</dbReference>
<dbReference type="Proteomes" id="UP000178912">
    <property type="component" value="Unassembled WGS sequence"/>
</dbReference>
<dbReference type="PANTHER" id="PTHR11276">
    <property type="entry name" value="DNA POLYMERASE TYPE-X FAMILY MEMBER"/>
    <property type="match status" value="1"/>
</dbReference>
<evidence type="ECO:0000256" key="9">
    <source>
        <dbReference type="SAM" id="MobiDB-lite"/>
    </source>
</evidence>
<dbReference type="InterPro" id="IPR027421">
    <property type="entry name" value="DNA_pol_lamdba_lyase_dom_sf"/>
</dbReference>
<proteinExistence type="inferred from homology"/>
<keyword evidence="3 8" id="KW-0548">Nucleotidyltransferase</keyword>
<keyword evidence="4 8" id="KW-0227">DNA damage</keyword>
<feature type="region of interest" description="Disordered" evidence="9">
    <location>
        <begin position="203"/>
        <end position="230"/>
    </location>
</feature>
<keyword evidence="6 8" id="KW-0234">DNA repair</keyword>
<dbReference type="InterPro" id="IPR002054">
    <property type="entry name" value="DNA-dir_DNA_pol_X"/>
</dbReference>
<feature type="region of interest" description="Disordered" evidence="9">
    <location>
        <begin position="76"/>
        <end position="147"/>
    </location>
</feature>
<dbReference type="GO" id="GO:0003887">
    <property type="term" value="F:DNA-directed DNA polymerase activity"/>
    <property type="evidence" value="ECO:0007669"/>
    <property type="project" value="UniProtKB-UniRule"/>
</dbReference>
<dbReference type="InterPro" id="IPR029398">
    <property type="entry name" value="PolB_thumb"/>
</dbReference>
<evidence type="ECO:0000256" key="1">
    <source>
        <dbReference type="ARBA" id="ARBA00008323"/>
    </source>
</evidence>
<name>A0A1E1K5W1_9HELO</name>
<protein>
    <recommendedName>
        <fullName evidence="8">DNA polymerase</fullName>
        <ecNumber evidence="8">2.7.7.7</ecNumber>
    </recommendedName>
</protein>
<dbReference type="Pfam" id="PF10391">
    <property type="entry name" value="DNA_pol_lambd_f"/>
    <property type="match status" value="1"/>
</dbReference>
<dbReference type="InterPro" id="IPR037160">
    <property type="entry name" value="DNA_Pol_thumb_sf"/>
</dbReference>
<dbReference type="InterPro" id="IPR001357">
    <property type="entry name" value="BRCT_dom"/>
</dbReference>
<keyword evidence="5 8" id="KW-0239">DNA-directed DNA polymerase</keyword>
<dbReference type="InterPro" id="IPR019843">
    <property type="entry name" value="DNA_pol-X_BS"/>
</dbReference>
<dbReference type="PRINTS" id="PR00869">
    <property type="entry name" value="DNAPOLX"/>
</dbReference>
<dbReference type="SUPFAM" id="SSF47802">
    <property type="entry name" value="DNA polymerase beta, N-terminal domain-like"/>
    <property type="match status" value="1"/>
</dbReference>
<accession>A0A1E1K5W1</accession>
<dbReference type="CDD" id="cd00141">
    <property type="entry name" value="NT_POLXc"/>
    <property type="match status" value="1"/>
</dbReference>
<dbReference type="PRINTS" id="PR00870">
    <property type="entry name" value="DNAPOLXBETA"/>
</dbReference>
<evidence type="ECO:0000256" key="4">
    <source>
        <dbReference type="ARBA" id="ARBA00022763"/>
    </source>
</evidence>
<dbReference type="GO" id="GO:0006303">
    <property type="term" value="P:double-strand break repair via nonhomologous end joining"/>
    <property type="evidence" value="ECO:0007669"/>
    <property type="project" value="TreeGrafter"/>
</dbReference>